<keyword evidence="1" id="KW-1133">Transmembrane helix</keyword>
<feature type="transmembrane region" description="Helical" evidence="1">
    <location>
        <begin position="639"/>
        <end position="656"/>
    </location>
</feature>
<protein>
    <recommendedName>
        <fullName evidence="4">ABC-2 family transporter protein</fullName>
    </recommendedName>
</protein>
<keyword evidence="1" id="KW-0812">Transmembrane</keyword>
<comment type="caution">
    <text evidence="2">The sequence shown here is derived from an EMBL/GenBank/DDBJ whole genome shotgun (WGS) entry which is preliminary data.</text>
</comment>
<accession>A0ABR7FYN8</accession>
<dbReference type="EMBL" id="JACOPD010000001">
    <property type="protein sequence ID" value="MBC5679606.1"/>
    <property type="molecule type" value="Genomic_DNA"/>
</dbReference>
<feature type="transmembrane region" description="Helical" evidence="1">
    <location>
        <begin position="282"/>
        <end position="300"/>
    </location>
</feature>
<sequence>MEIVRVFRKIWGIVIVIFVIAAGMCIFKTNNDNDKKAYDYYSSLTDEYISNLNKMSQDEAYKSVFSVKLEDNEEAQYIRQARAVLKDKIEYAQNYKSKVTDMAGYEKILNSSLYADEDNFGRLNAKKYAKDIKKLADMDVTPANTAAIEKFMDFKEGSVIFAIMIIMLVVIFVDERDNRMIYLTHASSCGRVNLILKRCGILCMFSFICSYIFNTLIYGMFLYMYGGIRYLNVTIQSSQMFSMFPLKINIWQFFILYCAIFAVAMISFGLISYLFVSMFKNYKIAMVVILAIFLCEYLLYNNIEKNSALCILHYVNIINVIIPQYSYFIYENWGYTGFIADISGTTFVLTAVIACIGFCGMLLMGYYMYPDRKQGFLDKVYQRLRELWQQIFGRTNSVFMEFYKSFIIQKGFIILILAIYLFANCKIYRGVNYSNNNLYLVNFYDEFSGRIPDEECDTYISALKNNIDELKKIENLTYNQKKSVSDMESAYAVMVSTVEHVRKISNEKSINAVIVKPDTYNDILGERNYNNQESINLICIIAIILMTAGDFSYERKCGMYVLSRTSKKRNITWINKTVKVALTAVVIWGISLAFNYTNEVSLYTFNNINAPVQSLITFAAFPLKVSIRGYMALCQIIRLIMFIVIGFMVLGISFFMDYKRSVALSVVILLPHVLYILKVPFMYYLSVVIPVDFNRYYIRFAGGIGMFVMPVMMIISGLVIYIIALRKWRVS</sequence>
<feature type="transmembrane region" description="Helical" evidence="1">
    <location>
        <begin position="204"/>
        <end position="228"/>
    </location>
</feature>
<feature type="transmembrane region" description="Helical" evidence="1">
    <location>
        <begin position="307"/>
        <end position="327"/>
    </location>
</feature>
<feature type="transmembrane region" description="Helical" evidence="1">
    <location>
        <begin position="249"/>
        <end position="276"/>
    </location>
</feature>
<dbReference type="Proteomes" id="UP000628463">
    <property type="component" value="Unassembled WGS sequence"/>
</dbReference>
<feature type="transmembrane region" description="Helical" evidence="1">
    <location>
        <begin position="402"/>
        <end position="423"/>
    </location>
</feature>
<keyword evidence="1" id="KW-0472">Membrane</keyword>
<evidence type="ECO:0000313" key="2">
    <source>
        <dbReference type="EMBL" id="MBC5679606.1"/>
    </source>
</evidence>
<organism evidence="2 3">
    <name type="scientific">Lachnospira hominis</name>
    <name type="common">ex Liu et al. 2021</name>
    <dbReference type="NCBI Taxonomy" id="2763051"/>
    <lineage>
        <taxon>Bacteria</taxon>
        <taxon>Bacillati</taxon>
        <taxon>Bacillota</taxon>
        <taxon>Clostridia</taxon>
        <taxon>Lachnospirales</taxon>
        <taxon>Lachnospiraceae</taxon>
        <taxon>Lachnospira</taxon>
    </lineage>
</organism>
<dbReference type="RefSeq" id="WP_186835892.1">
    <property type="nucleotide sequence ID" value="NZ_JACOPD010000001.1"/>
</dbReference>
<evidence type="ECO:0000313" key="3">
    <source>
        <dbReference type="Proteomes" id="UP000628463"/>
    </source>
</evidence>
<feature type="transmembrane region" description="Helical" evidence="1">
    <location>
        <begin position="662"/>
        <end position="685"/>
    </location>
</feature>
<name>A0ABR7FYN8_9FIRM</name>
<feature type="transmembrane region" description="Helical" evidence="1">
    <location>
        <begin position="6"/>
        <end position="27"/>
    </location>
</feature>
<feature type="transmembrane region" description="Helical" evidence="1">
    <location>
        <begin position="157"/>
        <end position="173"/>
    </location>
</feature>
<keyword evidence="3" id="KW-1185">Reference proteome</keyword>
<feature type="transmembrane region" description="Helical" evidence="1">
    <location>
        <begin position="697"/>
        <end position="724"/>
    </location>
</feature>
<gene>
    <name evidence="2" type="ORF">H8S01_01330</name>
</gene>
<evidence type="ECO:0008006" key="4">
    <source>
        <dbReference type="Google" id="ProtNLM"/>
    </source>
</evidence>
<feature type="transmembrane region" description="Helical" evidence="1">
    <location>
        <begin position="347"/>
        <end position="369"/>
    </location>
</feature>
<evidence type="ECO:0000256" key="1">
    <source>
        <dbReference type="SAM" id="Phobius"/>
    </source>
</evidence>
<reference evidence="2 3" key="1">
    <citation type="submission" date="2020-08" db="EMBL/GenBank/DDBJ databases">
        <title>Genome public.</title>
        <authorList>
            <person name="Liu C."/>
            <person name="Sun Q."/>
        </authorList>
    </citation>
    <scope>NUCLEOTIDE SEQUENCE [LARGE SCALE GENOMIC DNA]</scope>
    <source>
        <strain evidence="2 3">NSJ-43</strain>
    </source>
</reference>
<feature type="transmembrane region" description="Helical" evidence="1">
    <location>
        <begin position="573"/>
        <end position="596"/>
    </location>
</feature>
<proteinExistence type="predicted"/>
<feature type="transmembrane region" description="Helical" evidence="1">
    <location>
        <begin position="534"/>
        <end position="553"/>
    </location>
</feature>